<organism evidence="2 3">
    <name type="scientific">Phellinidium pouzarii</name>
    <dbReference type="NCBI Taxonomy" id="167371"/>
    <lineage>
        <taxon>Eukaryota</taxon>
        <taxon>Fungi</taxon>
        <taxon>Dikarya</taxon>
        <taxon>Basidiomycota</taxon>
        <taxon>Agaricomycotina</taxon>
        <taxon>Agaricomycetes</taxon>
        <taxon>Hymenochaetales</taxon>
        <taxon>Hymenochaetaceae</taxon>
        <taxon>Phellinidium</taxon>
    </lineage>
</organism>
<name>A0A4S4KWD6_9AGAM</name>
<evidence type="ECO:0000313" key="3">
    <source>
        <dbReference type="Proteomes" id="UP000308199"/>
    </source>
</evidence>
<accession>A0A4S4KWD6</accession>
<comment type="caution">
    <text evidence="2">The sequence shown here is derived from an EMBL/GenBank/DDBJ whole genome shotgun (WGS) entry which is preliminary data.</text>
</comment>
<feature type="region of interest" description="Disordered" evidence="1">
    <location>
        <begin position="220"/>
        <end position="239"/>
    </location>
</feature>
<keyword evidence="3" id="KW-1185">Reference proteome</keyword>
<feature type="compositionally biased region" description="Low complexity" evidence="1">
    <location>
        <begin position="272"/>
        <end position="288"/>
    </location>
</feature>
<evidence type="ECO:0000313" key="2">
    <source>
        <dbReference type="EMBL" id="THH01350.1"/>
    </source>
</evidence>
<evidence type="ECO:0000256" key="1">
    <source>
        <dbReference type="SAM" id="MobiDB-lite"/>
    </source>
</evidence>
<protein>
    <submittedName>
        <fullName evidence="2">Uncharacterized protein</fullName>
    </submittedName>
</protein>
<reference evidence="2 3" key="1">
    <citation type="submission" date="2019-02" db="EMBL/GenBank/DDBJ databases">
        <title>Genome sequencing of the rare red list fungi Phellinidium pouzarii.</title>
        <authorList>
            <person name="Buettner E."/>
            <person name="Kellner H."/>
        </authorList>
    </citation>
    <scope>NUCLEOTIDE SEQUENCE [LARGE SCALE GENOMIC DNA]</scope>
    <source>
        <strain evidence="2 3">DSM 108285</strain>
    </source>
</reference>
<proteinExistence type="predicted"/>
<feature type="region of interest" description="Disordered" evidence="1">
    <location>
        <begin position="267"/>
        <end position="368"/>
    </location>
</feature>
<sequence>MSRLYRAPSPAALASFSQMQTFGVGSSSVEKEMIALNMVTMFDNCVGLLPVDYRDRLRPEFSFLTSLVSKEASVYESLQKLCHHKAVGSWPPQLNGVRVPNFQLTKEFGGNSQQYTQRLTQLTMGYKTEALDTAIMMKSAEHEYLGGQLLTEAYSPPLIAKIKEHFKSTVEPSAKVPTLDRSGAITGFSVNPGSKREYERVIRDVSAFAGRVIYLQREVERKRAEKSAKKSSLKDQADVEMGDVSLSTSSVGDQVRAEIAKLGIVPKGKAESSATGKKSGTGTTSSTKNRQLPKPLGKSSQAAQARKRAHIKAMRDEAKARKGDAKGKGKDKAATPAQSGSSSLGKRHKRTDSNATASGKAKKTRTSK</sequence>
<gene>
    <name evidence="2" type="ORF">EW145_g6934</name>
</gene>
<feature type="compositionally biased region" description="Basic and acidic residues" evidence="1">
    <location>
        <begin position="220"/>
        <end position="237"/>
    </location>
</feature>
<feature type="compositionally biased region" description="Basic and acidic residues" evidence="1">
    <location>
        <begin position="313"/>
        <end position="333"/>
    </location>
</feature>
<dbReference type="AlphaFoldDB" id="A0A4S4KWD6"/>
<dbReference type="Proteomes" id="UP000308199">
    <property type="component" value="Unassembled WGS sequence"/>
</dbReference>
<dbReference type="EMBL" id="SGPK01000593">
    <property type="protein sequence ID" value="THH01350.1"/>
    <property type="molecule type" value="Genomic_DNA"/>
</dbReference>
<dbReference type="OrthoDB" id="2802596at2759"/>